<dbReference type="GO" id="GO:0006635">
    <property type="term" value="P:fatty acid beta-oxidation"/>
    <property type="evidence" value="ECO:0007669"/>
    <property type="project" value="TreeGrafter"/>
</dbReference>
<evidence type="ECO:0000256" key="4">
    <source>
        <dbReference type="ARBA" id="ARBA00023098"/>
    </source>
</evidence>
<keyword evidence="9" id="KW-1185">Reference proteome</keyword>
<dbReference type="InterPro" id="IPR001753">
    <property type="entry name" value="Enoyl-CoA_hydra/iso"/>
</dbReference>
<comment type="caution">
    <text evidence="8">The sequence shown here is derived from an EMBL/GenBank/DDBJ whole genome shotgun (WGS) entry which is preliminary data.</text>
</comment>
<accession>A0A7D9IFK3</accession>
<dbReference type="Pfam" id="PF00378">
    <property type="entry name" value="ECH_1"/>
    <property type="match status" value="1"/>
</dbReference>
<keyword evidence="4" id="KW-0443">Lipid metabolism</keyword>
<dbReference type="FunFam" id="3.90.226.10:FF:000019">
    <property type="entry name" value="Enoyl-CoA hydratase, mitochondrial"/>
    <property type="match status" value="1"/>
</dbReference>
<evidence type="ECO:0000256" key="1">
    <source>
        <dbReference type="ARBA" id="ARBA00005254"/>
    </source>
</evidence>
<dbReference type="InterPro" id="IPR029045">
    <property type="entry name" value="ClpP/crotonase-like_dom_sf"/>
</dbReference>
<dbReference type="Gene3D" id="3.90.226.10">
    <property type="entry name" value="2-enoyl-CoA Hydratase, Chain A, domain 1"/>
    <property type="match status" value="1"/>
</dbReference>
<dbReference type="CDD" id="cd06558">
    <property type="entry name" value="crotonase-like"/>
    <property type="match status" value="1"/>
</dbReference>
<evidence type="ECO:0000256" key="6">
    <source>
        <dbReference type="ARBA" id="ARBA00073937"/>
    </source>
</evidence>
<dbReference type="Proteomes" id="UP001152795">
    <property type="component" value="Unassembled WGS sequence"/>
</dbReference>
<keyword evidence="3" id="KW-0276">Fatty acid metabolism</keyword>
<evidence type="ECO:0000256" key="5">
    <source>
        <dbReference type="ARBA" id="ARBA00023239"/>
    </source>
</evidence>
<dbReference type="InterPro" id="IPR014748">
    <property type="entry name" value="Enoyl-CoA_hydra_C"/>
</dbReference>
<evidence type="ECO:0000313" key="8">
    <source>
        <dbReference type="EMBL" id="CAB4009247.1"/>
    </source>
</evidence>
<dbReference type="PROSITE" id="PS00166">
    <property type="entry name" value="ENOYL_COA_HYDRATASE"/>
    <property type="match status" value="1"/>
</dbReference>
<dbReference type="FunFam" id="1.10.12.10:FF:000001">
    <property type="entry name" value="Probable enoyl-CoA hydratase, mitochondrial"/>
    <property type="match status" value="1"/>
</dbReference>
<dbReference type="OrthoDB" id="2018133at2759"/>
<dbReference type="SUPFAM" id="SSF52096">
    <property type="entry name" value="ClpP/crotonase"/>
    <property type="match status" value="1"/>
</dbReference>
<dbReference type="InterPro" id="IPR018376">
    <property type="entry name" value="Enoyl-CoA_hyd/isom_CS"/>
</dbReference>
<comment type="similarity">
    <text evidence="1 7">Belongs to the enoyl-CoA hydratase/isomerase family.</text>
</comment>
<gene>
    <name evidence="8" type="ORF">PACLA_8A007131</name>
</gene>
<sequence>MQEANTLFCSLVRTLSDYDVEKTGKKNNVALIYLNRPDALNALNNGIIGELTTALEDAQNDKDIGAIVITGSGRAFAAGADIKEMENKTFQDCVKSGFLGKWDSVARCTKPTIAAVNGFALGGGCELAMMCDIIYASEKAKFGQPEIKLGTIPGAGGTQRLTRVVGKSLAMEMVLTGDPISAKEALQAGLASKVYPAEELLDKALKAAENISEKSKLVVNMAKEAVNTAYETTLAEGIHFEKKIFYATFATDDRKEGMSAFVDKRAAEFKDN</sequence>
<protein>
    <recommendedName>
        <fullName evidence="6">Probable enoyl-CoA hydratase, mitochondrial</fullName>
        <ecNumber evidence="2">4.2.1.17</ecNumber>
    </recommendedName>
</protein>
<organism evidence="8 9">
    <name type="scientific">Paramuricea clavata</name>
    <name type="common">Red gorgonian</name>
    <name type="synonym">Violescent sea-whip</name>
    <dbReference type="NCBI Taxonomy" id="317549"/>
    <lineage>
        <taxon>Eukaryota</taxon>
        <taxon>Metazoa</taxon>
        <taxon>Cnidaria</taxon>
        <taxon>Anthozoa</taxon>
        <taxon>Octocorallia</taxon>
        <taxon>Malacalcyonacea</taxon>
        <taxon>Plexauridae</taxon>
        <taxon>Paramuricea</taxon>
    </lineage>
</organism>
<dbReference type="EC" id="4.2.1.17" evidence="2"/>
<name>A0A7D9IFK3_PARCT</name>
<evidence type="ECO:0000256" key="7">
    <source>
        <dbReference type="RuleBase" id="RU003707"/>
    </source>
</evidence>
<dbReference type="AlphaFoldDB" id="A0A7D9IFK3"/>
<dbReference type="PANTHER" id="PTHR11941:SF54">
    <property type="entry name" value="ENOYL-COA HYDRATASE, MITOCHONDRIAL"/>
    <property type="match status" value="1"/>
</dbReference>
<dbReference type="GO" id="GO:0005739">
    <property type="term" value="C:mitochondrion"/>
    <property type="evidence" value="ECO:0007669"/>
    <property type="project" value="TreeGrafter"/>
</dbReference>
<dbReference type="PANTHER" id="PTHR11941">
    <property type="entry name" value="ENOYL-COA HYDRATASE-RELATED"/>
    <property type="match status" value="1"/>
</dbReference>
<keyword evidence="5" id="KW-0456">Lyase</keyword>
<evidence type="ECO:0000256" key="2">
    <source>
        <dbReference type="ARBA" id="ARBA00012076"/>
    </source>
</evidence>
<evidence type="ECO:0000256" key="3">
    <source>
        <dbReference type="ARBA" id="ARBA00022832"/>
    </source>
</evidence>
<dbReference type="GO" id="GO:0004300">
    <property type="term" value="F:enoyl-CoA hydratase activity"/>
    <property type="evidence" value="ECO:0007669"/>
    <property type="project" value="UniProtKB-EC"/>
</dbReference>
<dbReference type="Gene3D" id="1.10.12.10">
    <property type="entry name" value="Lyase 2-enoyl-coa Hydratase, Chain A, domain 2"/>
    <property type="match status" value="1"/>
</dbReference>
<reference evidence="8" key="1">
    <citation type="submission" date="2020-04" db="EMBL/GenBank/DDBJ databases">
        <authorList>
            <person name="Alioto T."/>
            <person name="Alioto T."/>
            <person name="Gomez Garrido J."/>
        </authorList>
    </citation>
    <scope>NUCLEOTIDE SEQUENCE</scope>
    <source>
        <strain evidence="8">A484AB</strain>
    </source>
</reference>
<evidence type="ECO:0000313" key="9">
    <source>
        <dbReference type="Proteomes" id="UP001152795"/>
    </source>
</evidence>
<proteinExistence type="inferred from homology"/>
<dbReference type="EMBL" id="CACRXK020006387">
    <property type="protein sequence ID" value="CAB4009247.1"/>
    <property type="molecule type" value="Genomic_DNA"/>
</dbReference>